<protein>
    <recommendedName>
        <fullName evidence="3">Repeat domain-containing protein</fullName>
    </recommendedName>
</protein>
<name>A0A1T5L2Q1_9FIRM</name>
<proteinExistence type="predicted"/>
<evidence type="ECO:0000313" key="1">
    <source>
        <dbReference type="EMBL" id="SKC70213.1"/>
    </source>
</evidence>
<dbReference type="Proteomes" id="UP000190285">
    <property type="component" value="Unassembled WGS sequence"/>
</dbReference>
<evidence type="ECO:0000313" key="2">
    <source>
        <dbReference type="Proteomes" id="UP000190285"/>
    </source>
</evidence>
<dbReference type="AlphaFoldDB" id="A0A1T5L2Q1"/>
<dbReference type="OrthoDB" id="9806653at2"/>
<accession>A0A1T5L2Q1</accession>
<sequence length="381" mass="44806">MQSKKGSKNRIVKIIVLLLPLLVILYSSRDEFLNKISNFGIAEFYSQKFNEAFLYIRLYDMDDNNDKEIVRLSEKNKSLSINIYDWKNNKIEKIDSFVLEDKETRMIDWEIEDLDNDGMFEVIVSLEQGKESEIRIYKKINDKFNMIEALDYKRDIEVIEDRDGKKELICYYSGKIISYSFTDGEFVKNYDDQISTTGLGLTKADFNGDGFDELYFIKDEGNGTKESKCIFIEIERRDEGIIESEAGEIDIHSKTLYYREPHNFLVYDMDEDGKDDIIFQTRSRLGIEPWMDTFTLKDNKWIKIYSGGHLKDLGRDDIWDISFLSKGDINGDGVEELIMTGDAKSKYYDEREGEPVDCKVFFYEIEPHKFKLNGFFQRLLR</sequence>
<evidence type="ECO:0008006" key="3">
    <source>
        <dbReference type="Google" id="ProtNLM"/>
    </source>
</evidence>
<dbReference type="Gene3D" id="2.130.10.130">
    <property type="entry name" value="Integrin alpha, N-terminal"/>
    <property type="match status" value="1"/>
</dbReference>
<dbReference type="SUPFAM" id="SSF69318">
    <property type="entry name" value="Integrin alpha N-terminal domain"/>
    <property type="match status" value="1"/>
</dbReference>
<dbReference type="RefSeq" id="WP_079491900.1">
    <property type="nucleotide sequence ID" value="NZ_FUZT01000005.1"/>
</dbReference>
<gene>
    <name evidence="1" type="ORF">SAMN02194393_02397</name>
</gene>
<dbReference type="InterPro" id="IPR028994">
    <property type="entry name" value="Integrin_alpha_N"/>
</dbReference>
<reference evidence="1 2" key="1">
    <citation type="submission" date="2017-02" db="EMBL/GenBank/DDBJ databases">
        <authorList>
            <person name="Peterson S.W."/>
        </authorList>
    </citation>
    <scope>NUCLEOTIDE SEQUENCE [LARGE SCALE GENOMIC DNA]</scope>
    <source>
        <strain evidence="1 2">M1</strain>
    </source>
</reference>
<dbReference type="EMBL" id="FUZT01000005">
    <property type="protein sequence ID" value="SKC70213.1"/>
    <property type="molecule type" value="Genomic_DNA"/>
</dbReference>
<keyword evidence="2" id="KW-1185">Reference proteome</keyword>
<organism evidence="1 2">
    <name type="scientific">Maledivibacter halophilus</name>
    <dbReference type="NCBI Taxonomy" id="36842"/>
    <lineage>
        <taxon>Bacteria</taxon>
        <taxon>Bacillati</taxon>
        <taxon>Bacillota</taxon>
        <taxon>Clostridia</taxon>
        <taxon>Peptostreptococcales</taxon>
        <taxon>Caminicellaceae</taxon>
        <taxon>Maledivibacter</taxon>
    </lineage>
</organism>